<organism evidence="7">
    <name type="scientific">freshwater metagenome</name>
    <dbReference type="NCBI Taxonomy" id="449393"/>
    <lineage>
        <taxon>unclassified sequences</taxon>
        <taxon>metagenomes</taxon>
        <taxon>ecological metagenomes</taxon>
    </lineage>
</organism>
<evidence type="ECO:0000256" key="2">
    <source>
        <dbReference type="ARBA" id="ARBA00022692"/>
    </source>
</evidence>
<evidence type="ECO:0000313" key="7">
    <source>
        <dbReference type="EMBL" id="CAB4571750.1"/>
    </source>
</evidence>
<sequence length="141" mass="14791">MQLWMWLATAGGLLVVEMLTVDLLFASLAFSALMAAGANALGFDMATQGIVFGIAAALSLFILRPIALRHLKKRPADYATNVEALIGAPAVALTQIDDLTGQVKLSGEVWSARSESGLINPDARVEVVAIEGATAVVRQKG</sequence>
<dbReference type="InterPro" id="IPR052165">
    <property type="entry name" value="Membrane_assoc_protease"/>
</dbReference>
<proteinExistence type="predicted"/>
<dbReference type="GO" id="GO:0005886">
    <property type="term" value="C:plasma membrane"/>
    <property type="evidence" value="ECO:0007669"/>
    <property type="project" value="TreeGrafter"/>
</dbReference>
<feature type="transmembrane region" description="Helical" evidence="5">
    <location>
        <begin position="12"/>
        <end position="33"/>
    </location>
</feature>
<dbReference type="PANTHER" id="PTHR33507:SF3">
    <property type="entry name" value="INNER MEMBRANE PROTEIN YBBJ"/>
    <property type="match status" value="1"/>
</dbReference>
<reference evidence="7" key="1">
    <citation type="submission" date="2020-05" db="EMBL/GenBank/DDBJ databases">
        <authorList>
            <person name="Chiriac C."/>
            <person name="Salcher M."/>
            <person name="Ghai R."/>
            <person name="Kavagutti S V."/>
        </authorList>
    </citation>
    <scope>NUCLEOTIDE SEQUENCE</scope>
</reference>
<dbReference type="Pfam" id="PF01957">
    <property type="entry name" value="NfeD"/>
    <property type="match status" value="1"/>
</dbReference>
<dbReference type="AlphaFoldDB" id="A0A6J6E5D1"/>
<evidence type="ECO:0000256" key="4">
    <source>
        <dbReference type="ARBA" id="ARBA00023136"/>
    </source>
</evidence>
<dbReference type="Gene3D" id="2.40.50.140">
    <property type="entry name" value="Nucleic acid-binding proteins"/>
    <property type="match status" value="1"/>
</dbReference>
<evidence type="ECO:0000256" key="1">
    <source>
        <dbReference type="ARBA" id="ARBA00004141"/>
    </source>
</evidence>
<accession>A0A6J6E5D1</accession>
<dbReference type="InterPro" id="IPR012340">
    <property type="entry name" value="NA-bd_OB-fold"/>
</dbReference>
<comment type="subcellular location">
    <subcellularLocation>
        <location evidence="1">Membrane</location>
        <topology evidence="1">Multi-pass membrane protein</topology>
    </subcellularLocation>
</comment>
<evidence type="ECO:0000256" key="5">
    <source>
        <dbReference type="SAM" id="Phobius"/>
    </source>
</evidence>
<keyword evidence="2 5" id="KW-0812">Transmembrane</keyword>
<feature type="domain" description="NfeD-like C-terminal" evidence="6">
    <location>
        <begin position="82"/>
        <end position="138"/>
    </location>
</feature>
<name>A0A6J6E5D1_9ZZZZ</name>
<dbReference type="InterPro" id="IPR002810">
    <property type="entry name" value="NfeD-like_C"/>
</dbReference>
<dbReference type="PANTHER" id="PTHR33507">
    <property type="entry name" value="INNER MEMBRANE PROTEIN YBBJ"/>
    <property type="match status" value="1"/>
</dbReference>
<dbReference type="EMBL" id="CAEZTT010000023">
    <property type="protein sequence ID" value="CAB4571750.1"/>
    <property type="molecule type" value="Genomic_DNA"/>
</dbReference>
<gene>
    <name evidence="7" type="ORF">UFOPK1726_00326</name>
</gene>
<keyword evidence="4 5" id="KW-0472">Membrane</keyword>
<feature type="transmembrane region" description="Helical" evidence="5">
    <location>
        <begin position="45"/>
        <end position="63"/>
    </location>
</feature>
<evidence type="ECO:0000259" key="6">
    <source>
        <dbReference type="Pfam" id="PF01957"/>
    </source>
</evidence>
<dbReference type="SUPFAM" id="SSF141322">
    <property type="entry name" value="NfeD domain-like"/>
    <property type="match status" value="1"/>
</dbReference>
<protein>
    <submittedName>
        <fullName evidence="7">Unannotated protein</fullName>
    </submittedName>
</protein>
<keyword evidence="3 5" id="KW-1133">Transmembrane helix</keyword>
<evidence type="ECO:0000256" key="3">
    <source>
        <dbReference type="ARBA" id="ARBA00022989"/>
    </source>
</evidence>